<evidence type="ECO:0008006" key="3">
    <source>
        <dbReference type="Google" id="ProtNLM"/>
    </source>
</evidence>
<proteinExistence type="predicted"/>
<gene>
    <name evidence="1" type="ORF">GCM10023149_11870</name>
</gene>
<name>A0ABP8G1E1_9SPHI</name>
<protein>
    <recommendedName>
        <fullName evidence="3">Carboxypeptidase-like regulatory domain-containing protein</fullName>
    </recommendedName>
</protein>
<evidence type="ECO:0000313" key="1">
    <source>
        <dbReference type="EMBL" id="GAA4315320.1"/>
    </source>
</evidence>
<organism evidence="1 2">
    <name type="scientific">Mucilaginibacter gynuensis</name>
    <dbReference type="NCBI Taxonomy" id="1302236"/>
    <lineage>
        <taxon>Bacteria</taxon>
        <taxon>Pseudomonadati</taxon>
        <taxon>Bacteroidota</taxon>
        <taxon>Sphingobacteriia</taxon>
        <taxon>Sphingobacteriales</taxon>
        <taxon>Sphingobacteriaceae</taxon>
        <taxon>Mucilaginibacter</taxon>
    </lineage>
</organism>
<sequence length="286" mass="32387">MKLLSGEIKDHLTMQPVPYASVALLNADKSCNAEEDGIFMLYSTNVNLTDSLLITCTGYMPHKLAVGDFVSNWIILLHPWPKPKRIALAAKTQTTEKALLNPITDEVLQFTGLDKPVERFTYLQVAQKLEAPVEKTQLKSIRIGRMRIKSLEFAQQTKFLVHIYDVDPDTGGPGVELSDTTIMVTNKSSEEITVKPPLPVLIPGKAFYVSVEWLRIGYNVCKLKIPTFKNDDPFVYDDTYTPYIGIQPKKGTKLNMWALTYHNIWKPYTYFSPDYTDLAISAEIVY</sequence>
<keyword evidence="2" id="KW-1185">Reference proteome</keyword>
<evidence type="ECO:0000313" key="2">
    <source>
        <dbReference type="Proteomes" id="UP001500582"/>
    </source>
</evidence>
<dbReference type="SUPFAM" id="SSF49464">
    <property type="entry name" value="Carboxypeptidase regulatory domain-like"/>
    <property type="match status" value="1"/>
</dbReference>
<reference evidence="2" key="1">
    <citation type="journal article" date="2019" name="Int. J. Syst. Evol. Microbiol.">
        <title>The Global Catalogue of Microorganisms (GCM) 10K type strain sequencing project: providing services to taxonomists for standard genome sequencing and annotation.</title>
        <authorList>
            <consortium name="The Broad Institute Genomics Platform"/>
            <consortium name="The Broad Institute Genome Sequencing Center for Infectious Disease"/>
            <person name="Wu L."/>
            <person name="Ma J."/>
        </authorList>
    </citation>
    <scope>NUCLEOTIDE SEQUENCE [LARGE SCALE GENOMIC DNA]</scope>
    <source>
        <strain evidence="2">JCM 17705</strain>
    </source>
</reference>
<comment type="caution">
    <text evidence="1">The sequence shown here is derived from an EMBL/GenBank/DDBJ whole genome shotgun (WGS) entry which is preliminary data.</text>
</comment>
<accession>A0ABP8G1E1</accession>
<dbReference type="Proteomes" id="UP001500582">
    <property type="component" value="Unassembled WGS sequence"/>
</dbReference>
<dbReference type="EMBL" id="BAABFT010000002">
    <property type="protein sequence ID" value="GAA4315320.1"/>
    <property type="molecule type" value="Genomic_DNA"/>
</dbReference>
<dbReference type="InterPro" id="IPR008969">
    <property type="entry name" value="CarboxyPept-like_regulatory"/>
</dbReference>